<evidence type="ECO:0000313" key="11">
    <source>
        <dbReference type="EMBL" id="KAG5948852.1"/>
    </source>
</evidence>
<dbReference type="PROSITE" id="PS51760">
    <property type="entry name" value="GH10_2"/>
    <property type="match status" value="1"/>
</dbReference>
<dbReference type="SMART" id="SM00633">
    <property type="entry name" value="Glyco_10"/>
    <property type="match status" value="1"/>
</dbReference>
<reference evidence="11 12" key="1">
    <citation type="journal article" date="2020" name="bioRxiv">
        <title>Whole genome comparisons of ergot fungi reveals the divergence and evolution of species within the genus Claviceps are the result of varying mechanisms driving genome evolution and host range expansion.</title>
        <authorList>
            <person name="Wyka S.A."/>
            <person name="Mondo S.J."/>
            <person name="Liu M."/>
            <person name="Dettman J."/>
            <person name="Nalam V."/>
            <person name="Broders K.D."/>
        </authorList>
    </citation>
    <scope>NUCLEOTIDE SEQUENCE [LARGE SCALE GENOMIC DNA]</scope>
    <source>
        <strain evidence="11 12">CCC 1485</strain>
    </source>
</reference>
<evidence type="ECO:0000256" key="3">
    <source>
        <dbReference type="ARBA" id="ARBA00022801"/>
    </source>
</evidence>
<dbReference type="InterPro" id="IPR031158">
    <property type="entry name" value="GH10_AS"/>
</dbReference>
<sequence>MLYTSIFAAAMAASGAMAAPTTSHGASNCTTLDSFFKSHGKLYWGTAADKNTLMKPGVADFIAKEFGQVTPENSMKWDATEPSRGQFHFDGADYLVDYAEKHDLLIRGHTFLWWSQMPSWVKAIKDKNVLIDVIQTHISTVAGRYKGKIYAWDVVNEIFEQDGSFRKTVYYNLLGEDYVRIAFEAARKADPKAKLYINDFNLDDPNAAKLKAMIKYVTKWRAAGWPIDGIGSQSHLFAGMGEKSAAAIKMLGAAAEEVAITELDITGAPQADYEAVTKGCIDVKNCVGITSWGARDTDSWLASKSPLLFDANFKPKAAVKAIMAI</sequence>
<dbReference type="PANTHER" id="PTHR31490">
    <property type="entry name" value="GLYCOSYL HYDROLASE"/>
    <property type="match status" value="1"/>
</dbReference>
<keyword evidence="4 8" id="KW-0119">Carbohydrate metabolism</keyword>
<dbReference type="AlphaFoldDB" id="A0A9P7MJF5"/>
<gene>
    <name evidence="11" type="primary">XYL2</name>
    <name evidence="11" type="ORF">E4U60_000634</name>
</gene>
<dbReference type="GO" id="GO:0000272">
    <property type="term" value="P:polysaccharide catabolic process"/>
    <property type="evidence" value="ECO:0007669"/>
    <property type="project" value="UniProtKB-KW"/>
</dbReference>
<evidence type="ECO:0000256" key="2">
    <source>
        <dbReference type="ARBA" id="ARBA00022729"/>
    </source>
</evidence>
<name>A0A9P7MJF5_9HYPO</name>
<dbReference type="InterPro" id="IPR017853">
    <property type="entry name" value="GH"/>
</dbReference>
<keyword evidence="12" id="KW-1185">Reference proteome</keyword>
<keyword evidence="6 8" id="KW-0624">Polysaccharide degradation</keyword>
<keyword evidence="2 9" id="KW-0732">Signal</keyword>
<evidence type="ECO:0000256" key="9">
    <source>
        <dbReference type="SAM" id="SignalP"/>
    </source>
</evidence>
<dbReference type="OrthoDB" id="3055998at2759"/>
<dbReference type="GO" id="GO:0031176">
    <property type="term" value="F:endo-1,4-beta-xylanase activity"/>
    <property type="evidence" value="ECO:0007669"/>
    <property type="project" value="UniProtKB-EC"/>
</dbReference>
<comment type="similarity">
    <text evidence="1 8">Belongs to the glycosyl hydrolase 10 (cellulase F) family.</text>
</comment>
<evidence type="ECO:0000256" key="8">
    <source>
        <dbReference type="RuleBase" id="RU361174"/>
    </source>
</evidence>
<dbReference type="SUPFAM" id="SSF51445">
    <property type="entry name" value="(Trans)glycosidases"/>
    <property type="match status" value="1"/>
</dbReference>
<feature type="active site" description="Nucleophile" evidence="7">
    <location>
        <position position="262"/>
    </location>
</feature>
<proteinExistence type="inferred from homology"/>
<evidence type="ECO:0000256" key="6">
    <source>
        <dbReference type="ARBA" id="ARBA00023326"/>
    </source>
</evidence>
<accession>A0A9P7MJF5</accession>
<protein>
    <recommendedName>
        <fullName evidence="8">Beta-xylanase</fullName>
        <ecNumber evidence="8">3.2.1.8</ecNumber>
    </recommendedName>
</protein>
<evidence type="ECO:0000256" key="1">
    <source>
        <dbReference type="ARBA" id="ARBA00007495"/>
    </source>
</evidence>
<dbReference type="PROSITE" id="PS00591">
    <property type="entry name" value="GH10_1"/>
    <property type="match status" value="1"/>
</dbReference>
<organism evidence="11 12">
    <name type="scientific">Claviceps pazoutovae</name>
    <dbReference type="NCBI Taxonomy" id="1649127"/>
    <lineage>
        <taxon>Eukaryota</taxon>
        <taxon>Fungi</taxon>
        <taxon>Dikarya</taxon>
        <taxon>Ascomycota</taxon>
        <taxon>Pezizomycotina</taxon>
        <taxon>Sordariomycetes</taxon>
        <taxon>Hypocreomycetidae</taxon>
        <taxon>Hypocreales</taxon>
        <taxon>Clavicipitaceae</taxon>
        <taxon>Claviceps</taxon>
    </lineage>
</organism>
<evidence type="ECO:0000259" key="10">
    <source>
        <dbReference type="PROSITE" id="PS51760"/>
    </source>
</evidence>
<dbReference type="Gene3D" id="3.20.20.80">
    <property type="entry name" value="Glycosidases"/>
    <property type="match status" value="1"/>
</dbReference>
<dbReference type="Proteomes" id="UP000706124">
    <property type="component" value="Unassembled WGS sequence"/>
</dbReference>
<evidence type="ECO:0000313" key="12">
    <source>
        <dbReference type="Proteomes" id="UP000706124"/>
    </source>
</evidence>
<dbReference type="EC" id="3.2.1.8" evidence="8"/>
<feature type="domain" description="GH10" evidence="10">
    <location>
        <begin position="26"/>
        <end position="325"/>
    </location>
</feature>
<dbReference type="EMBL" id="SRPO01000012">
    <property type="protein sequence ID" value="KAG5948852.1"/>
    <property type="molecule type" value="Genomic_DNA"/>
</dbReference>
<dbReference type="PANTHER" id="PTHR31490:SF76">
    <property type="entry name" value="ENDO-1,4-BETA-XYLANASE C"/>
    <property type="match status" value="1"/>
</dbReference>
<evidence type="ECO:0000256" key="5">
    <source>
        <dbReference type="ARBA" id="ARBA00023295"/>
    </source>
</evidence>
<evidence type="ECO:0000256" key="7">
    <source>
        <dbReference type="PROSITE-ProRule" id="PRU10061"/>
    </source>
</evidence>
<dbReference type="InterPro" id="IPR044846">
    <property type="entry name" value="GH10"/>
</dbReference>
<dbReference type="Pfam" id="PF00331">
    <property type="entry name" value="Glyco_hydro_10"/>
    <property type="match status" value="1"/>
</dbReference>
<comment type="catalytic activity">
    <reaction evidence="8">
        <text>Endohydrolysis of (1-&gt;4)-beta-D-xylosidic linkages in xylans.</text>
        <dbReference type="EC" id="3.2.1.8"/>
    </reaction>
</comment>
<evidence type="ECO:0000256" key="4">
    <source>
        <dbReference type="ARBA" id="ARBA00023277"/>
    </source>
</evidence>
<dbReference type="InterPro" id="IPR001000">
    <property type="entry name" value="GH10_dom"/>
</dbReference>
<feature type="chain" id="PRO_5040328186" description="Beta-xylanase" evidence="9">
    <location>
        <begin position="19"/>
        <end position="325"/>
    </location>
</feature>
<keyword evidence="5 8" id="KW-0326">Glycosidase</keyword>
<feature type="signal peptide" evidence="9">
    <location>
        <begin position="1"/>
        <end position="18"/>
    </location>
</feature>
<comment type="caution">
    <text evidence="11">The sequence shown here is derived from an EMBL/GenBank/DDBJ whole genome shotgun (WGS) entry which is preliminary data.</text>
</comment>
<dbReference type="PRINTS" id="PR00134">
    <property type="entry name" value="GLHYDRLASE10"/>
</dbReference>
<keyword evidence="3 8" id="KW-0378">Hydrolase</keyword>